<evidence type="ECO:0000256" key="2">
    <source>
        <dbReference type="ARBA" id="ARBA00022448"/>
    </source>
</evidence>
<keyword evidence="3" id="KW-0536">Nodulation</keyword>
<feature type="domain" description="ABC transporter" evidence="6">
    <location>
        <begin position="2"/>
        <end position="231"/>
    </location>
</feature>
<dbReference type="Gene3D" id="3.40.50.300">
    <property type="entry name" value="P-loop containing nucleotide triphosphate hydrolases"/>
    <property type="match status" value="1"/>
</dbReference>
<dbReference type="InterPro" id="IPR027417">
    <property type="entry name" value="P-loop_NTPase"/>
</dbReference>
<dbReference type="Pfam" id="PF00005">
    <property type="entry name" value="ABC_tran"/>
    <property type="match status" value="1"/>
</dbReference>
<dbReference type="SMART" id="SM00382">
    <property type="entry name" value="AAA"/>
    <property type="match status" value="1"/>
</dbReference>
<evidence type="ECO:0000256" key="4">
    <source>
        <dbReference type="ARBA" id="ARBA00022741"/>
    </source>
</evidence>
<dbReference type="PANTHER" id="PTHR42711">
    <property type="entry name" value="ABC TRANSPORTER ATP-BINDING PROTEIN"/>
    <property type="match status" value="1"/>
</dbReference>
<keyword evidence="5" id="KW-0067">ATP-binding</keyword>
<name>D5ENZ7_CORAD</name>
<evidence type="ECO:0000256" key="5">
    <source>
        <dbReference type="ARBA" id="ARBA00022840"/>
    </source>
</evidence>
<dbReference type="AlphaFoldDB" id="D5ENZ7"/>
<gene>
    <name evidence="7" type="ordered locus">Caka_0631</name>
</gene>
<accession>D5ENZ7</accession>
<dbReference type="STRING" id="583355.Caka_0631"/>
<dbReference type="InterPro" id="IPR003439">
    <property type="entry name" value="ABC_transporter-like_ATP-bd"/>
</dbReference>
<evidence type="ECO:0000256" key="1">
    <source>
        <dbReference type="ARBA" id="ARBA00005417"/>
    </source>
</evidence>
<protein>
    <submittedName>
        <fullName evidence="7">ABC transporter related protein</fullName>
    </submittedName>
</protein>
<dbReference type="GO" id="GO:0016887">
    <property type="term" value="F:ATP hydrolysis activity"/>
    <property type="evidence" value="ECO:0007669"/>
    <property type="project" value="InterPro"/>
</dbReference>
<organism evidence="7 8">
    <name type="scientific">Coraliomargarita akajimensis (strain DSM 45221 / IAM 15411 / JCM 23193 / KCTC 12865 / 04OKA010-24)</name>
    <dbReference type="NCBI Taxonomy" id="583355"/>
    <lineage>
        <taxon>Bacteria</taxon>
        <taxon>Pseudomonadati</taxon>
        <taxon>Verrucomicrobiota</taxon>
        <taxon>Opitutia</taxon>
        <taxon>Puniceicoccales</taxon>
        <taxon>Coraliomargaritaceae</taxon>
        <taxon>Coraliomargarita</taxon>
    </lineage>
</organism>
<proteinExistence type="inferred from homology"/>
<dbReference type="OrthoDB" id="9775135at2"/>
<reference evidence="7 8" key="1">
    <citation type="journal article" date="2010" name="Stand. Genomic Sci.">
        <title>Complete genome sequence of Coraliomargarita akajimensis type strain (04OKA010-24).</title>
        <authorList>
            <person name="Mavromatis K."/>
            <person name="Abt B."/>
            <person name="Brambilla E."/>
            <person name="Lapidus A."/>
            <person name="Copeland A."/>
            <person name="Deshpande S."/>
            <person name="Nolan M."/>
            <person name="Lucas S."/>
            <person name="Tice H."/>
            <person name="Cheng J.F."/>
            <person name="Han C."/>
            <person name="Detter J.C."/>
            <person name="Woyke T."/>
            <person name="Goodwin L."/>
            <person name="Pitluck S."/>
            <person name="Held B."/>
            <person name="Brettin T."/>
            <person name="Tapia R."/>
            <person name="Ivanova N."/>
            <person name="Mikhailova N."/>
            <person name="Pati A."/>
            <person name="Liolios K."/>
            <person name="Chen A."/>
            <person name="Palaniappan K."/>
            <person name="Land M."/>
            <person name="Hauser L."/>
            <person name="Chang Y.J."/>
            <person name="Jeffries C.D."/>
            <person name="Rohde M."/>
            <person name="Goker M."/>
            <person name="Bristow J."/>
            <person name="Eisen J.A."/>
            <person name="Markowitz V."/>
            <person name="Hugenholtz P."/>
            <person name="Klenk H.P."/>
            <person name="Kyrpides N.C."/>
        </authorList>
    </citation>
    <scope>NUCLEOTIDE SEQUENCE [LARGE SCALE GENOMIC DNA]</scope>
    <source>
        <strain evidence="8">DSM 45221 / IAM 15411 / JCM 23193 / KCTC 12865</strain>
    </source>
</reference>
<keyword evidence="8" id="KW-1185">Reference proteome</keyword>
<dbReference type="Proteomes" id="UP000000925">
    <property type="component" value="Chromosome"/>
</dbReference>
<evidence type="ECO:0000259" key="6">
    <source>
        <dbReference type="PROSITE" id="PS50893"/>
    </source>
</evidence>
<dbReference type="PROSITE" id="PS50893">
    <property type="entry name" value="ABC_TRANSPORTER_2"/>
    <property type="match status" value="1"/>
</dbReference>
<dbReference type="SUPFAM" id="SSF52540">
    <property type="entry name" value="P-loop containing nucleoside triphosphate hydrolases"/>
    <property type="match status" value="1"/>
</dbReference>
<evidence type="ECO:0000313" key="7">
    <source>
        <dbReference type="EMBL" id="ADE53656.1"/>
    </source>
</evidence>
<dbReference type="EMBL" id="CP001998">
    <property type="protein sequence ID" value="ADE53656.1"/>
    <property type="molecule type" value="Genomic_DNA"/>
</dbReference>
<dbReference type="PANTHER" id="PTHR42711:SF5">
    <property type="entry name" value="ABC TRANSPORTER ATP-BINDING PROTEIN NATA"/>
    <property type="match status" value="1"/>
</dbReference>
<keyword evidence="4" id="KW-0547">Nucleotide-binding</keyword>
<dbReference type="HOGENOM" id="CLU_000604_1_2_0"/>
<dbReference type="eggNOG" id="COG1131">
    <property type="taxonomic scope" value="Bacteria"/>
</dbReference>
<keyword evidence="2" id="KW-0813">Transport</keyword>
<dbReference type="InterPro" id="IPR003593">
    <property type="entry name" value="AAA+_ATPase"/>
</dbReference>
<dbReference type="KEGG" id="caa:Caka_0631"/>
<comment type="similarity">
    <text evidence="1">Belongs to the ABC transporter superfamily.</text>
</comment>
<dbReference type="GO" id="GO:0005524">
    <property type="term" value="F:ATP binding"/>
    <property type="evidence" value="ECO:0007669"/>
    <property type="project" value="UniProtKB-KW"/>
</dbReference>
<evidence type="ECO:0000313" key="8">
    <source>
        <dbReference type="Proteomes" id="UP000000925"/>
    </source>
</evidence>
<evidence type="ECO:0000256" key="3">
    <source>
        <dbReference type="ARBA" id="ARBA00022458"/>
    </source>
</evidence>
<dbReference type="RefSeq" id="WP_013042380.1">
    <property type="nucleotide sequence ID" value="NC_014008.1"/>
</dbReference>
<dbReference type="CDD" id="cd03230">
    <property type="entry name" value="ABC_DR_subfamily_A"/>
    <property type="match status" value="1"/>
</dbReference>
<sequence>MFAFKNVSKHYGNKAAVKDLSFSVNSGEVVALLGPNGAGKSTSMKMLTGYLLPTKGQISVCGFDVQNDTGQAQSQIGYLPEGTPLYTEATVLEFIRFAAAAREVPAKEQRGAVERVIEQCGLQSVRHQLIDTLSKGYRQRTCLAQSIVHDPQVLVLDEPTDGLDPNQKKDIQDMIREMSTTKSILLSTHIMSEAEFMSDRILLINQGRAVAEGTMQELREQLGQTQGIVLKLSNADRSSVREAINALHAVNNVSLSDSTAGPLVVQIEPVESNSHDLLTRVAALCHEHAWQIIELKTTEAGLSEIFTEATRGES</sequence>
<dbReference type="InterPro" id="IPR050763">
    <property type="entry name" value="ABC_transporter_ATP-binding"/>
</dbReference>